<evidence type="ECO:0000313" key="1">
    <source>
        <dbReference type="EMBL" id="EYB90685.1"/>
    </source>
</evidence>
<keyword evidence="2" id="KW-1185">Reference proteome</keyword>
<accession>A0A016SJ85</accession>
<dbReference type="AlphaFoldDB" id="A0A016SJ85"/>
<gene>
    <name evidence="1" type="primary">Acey_s0216.g2386</name>
    <name evidence="1" type="ORF">Y032_0216g2386</name>
</gene>
<organism evidence="1 2">
    <name type="scientific">Ancylostoma ceylanicum</name>
    <dbReference type="NCBI Taxonomy" id="53326"/>
    <lineage>
        <taxon>Eukaryota</taxon>
        <taxon>Metazoa</taxon>
        <taxon>Ecdysozoa</taxon>
        <taxon>Nematoda</taxon>
        <taxon>Chromadorea</taxon>
        <taxon>Rhabditida</taxon>
        <taxon>Rhabditina</taxon>
        <taxon>Rhabditomorpha</taxon>
        <taxon>Strongyloidea</taxon>
        <taxon>Ancylostomatidae</taxon>
        <taxon>Ancylostomatinae</taxon>
        <taxon>Ancylostoma</taxon>
    </lineage>
</organism>
<dbReference type="EMBL" id="JARK01001552">
    <property type="protein sequence ID" value="EYB90685.1"/>
    <property type="molecule type" value="Genomic_DNA"/>
</dbReference>
<proteinExistence type="predicted"/>
<dbReference type="Proteomes" id="UP000024635">
    <property type="component" value="Unassembled WGS sequence"/>
</dbReference>
<comment type="caution">
    <text evidence="1">The sequence shown here is derived from an EMBL/GenBank/DDBJ whole genome shotgun (WGS) entry which is preliminary data.</text>
</comment>
<sequence>MPEEDLQLLVLVSRRRTTRTSTTRDQWWNQPSGVTAQRRLISKIRAGVGTTVLHCAPGDPAARDRVGHGATMYVNPTGGRKLA</sequence>
<name>A0A016SJ85_9BILA</name>
<protein>
    <submittedName>
        <fullName evidence="1">Uncharacterized protein</fullName>
    </submittedName>
</protein>
<reference evidence="2" key="1">
    <citation type="journal article" date="2015" name="Nat. Genet.">
        <title>The genome and transcriptome of the zoonotic hookworm Ancylostoma ceylanicum identify infection-specific gene families.</title>
        <authorList>
            <person name="Schwarz E.M."/>
            <person name="Hu Y."/>
            <person name="Antoshechkin I."/>
            <person name="Miller M.M."/>
            <person name="Sternberg P.W."/>
            <person name="Aroian R.V."/>
        </authorList>
    </citation>
    <scope>NUCLEOTIDE SEQUENCE</scope>
    <source>
        <strain evidence="2">HY135</strain>
    </source>
</reference>
<evidence type="ECO:0000313" key="2">
    <source>
        <dbReference type="Proteomes" id="UP000024635"/>
    </source>
</evidence>